<accession>A0A6P2LGX2</accession>
<gene>
    <name evidence="3" type="ORF">BLA6863_03317</name>
</gene>
<evidence type="ECO:0000256" key="2">
    <source>
        <dbReference type="SAM" id="Phobius"/>
    </source>
</evidence>
<proteinExistence type="predicted"/>
<feature type="compositionally biased region" description="Basic and acidic residues" evidence="1">
    <location>
        <begin position="89"/>
        <end position="100"/>
    </location>
</feature>
<dbReference type="RefSeq" id="WP_254601557.1">
    <property type="nucleotide sequence ID" value="NZ_CABVPY010000018.1"/>
</dbReference>
<dbReference type="Proteomes" id="UP000494170">
    <property type="component" value="Unassembled WGS sequence"/>
</dbReference>
<feature type="region of interest" description="Disordered" evidence="1">
    <location>
        <begin position="62"/>
        <end position="100"/>
    </location>
</feature>
<evidence type="ECO:0000313" key="4">
    <source>
        <dbReference type="Proteomes" id="UP000494170"/>
    </source>
</evidence>
<reference evidence="3 4" key="1">
    <citation type="submission" date="2019-09" db="EMBL/GenBank/DDBJ databases">
        <authorList>
            <person name="Depoorter E."/>
        </authorList>
    </citation>
    <scope>NUCLEOTIDE SEQUENCE [LARGE SCALE GENOMIC DNA]</scope>
    <source>
        <strain evidence="3">LMG 6863</strain>
    </source>
</reference>
<sequence>MITVLPILVKLGPWLLAVAGILFGLFRHQQAKADSAAAKAQGAAADEKIAQAQMADAQASEAAQAAANDAGAARTSADSQVAAMPASEVRNELQDWTRGS</sequence>
<keyword evidence="2" id="KW-0472">Membrane</keyword>
<keyword evidence="2" id="KW-1133">Transmembrane helix</keyword>
<name>A0A6P2LGX2_BURL3</name>
<feature type="compositionally biased region" description="Low complexity" evidence="1">
    <location>
        <begin position="62"/>
        <end position="73"/>
    </location>
</feature>
<feature type="transmembrane region" description="Helical" evidence="2">
    <location>
        <begin position="6"/>
        <end position="26"/>
    </location>
</feature>
<evidence type="ECO:0000313" key="3">
    <source>
        <dbReference type="EMBL" id="VWB70721.1"/>
    </source>
</evidence>
<dbReference type="AlphaFoldDB" id="A0A6P2LGX2"/>
<protein>
    <submittedName>
        <fullName evidence="3">Uncharacterized protein</fullName>
    </submittedName>
</protein>
<organism evidence="3 4">
    <name type="scientific">Burkholderia lata (strain ATCC 17760 / DSM 23089 / LMG 22485 / NCIMB 9086 / R18194 / 383)</name>
    <dbReference type="NCBI Taxonomy" id="482957"/>
    <lineage>
        <taxon>Bacteria</taxon>
        <taxon>Pseudomonadati</taxon>
        <taxon>Pseudomonadota</taxon>
        <taxon>Betaproteobacteria</taxon>
        <taxon>Burkholderiales</taxon>
        <taxon>Burkholderiaceae</taxon>
        <taxon>Burkholderia</taxon>
        <taxon>Burkholderia cepacia complex</taxon>
    </lineage>
</organism>
<dbReference type="EMBL" id="CABVPY010000018">
    <property type="protein sequence ID" value="VWB70721.1"/>
    <property type="molecule type" value="Genomic_DNA"/>
</dbReference>
<keyword evidence="2" id="KW-0812">Transmembrane</keyword>
<evidence type="ECO:0000256" key="1">
    <source>
        <dbReference type="SAM" id="MobiDB-lite"/>
    </source>
</evidence>